<name>A0A9P6GP65_9PLEO</name>
<comment type="caution">
    <text evidence="2">The sequence shown here is derived from an EMBL/GenBank/DDBJ whole genome shotgun (WGS) entry which is preliminary data.</text>
</comment>
<dbReference type="PANTHER" id="PTHR34391:SF1">
    <property type="entry name" value="UPF0658 GOLGI APPARATUS MEMBRANE PROTEIN C1952.10C-RELATED"/>
    <property type="match status" value="1"/>
</dbReference>
<feature type="transmembrane region" description="Helical" evidence="1">
    <location>
        <begin position="12"/>
        <end position="37"/>
    </location>
</feature>
<evidence type="ECO:0000313" key="2">
    <source>
        <dbReference type="EMBL" id="KAF9738570.1"/>
    </source>
</evidence>
<keyword evidence="1" id="KW-0472">Membrane</keyword>
<feature type="transmembrane region" description="Helical" evidence="1">
    <location>
        <begin position="216"/>
        <end position="235"/>
    </location>
</feature>
<feature type="transmembrane region" description="Helical" evidence="1">
    <location>
        <begin position="180"/>
        <end position="204"/>
    </location>
</feature>
<protein>
    <submittedName>
        <fullName evidence="2">Uncharacterized protein</fullName>
    </submittedName>
</protein>
<organism evidence="2 3">
    <name type="scientific">Paraphaeosphaeria minitans</name>
    <dbReference type="NCBI Taxonomy" id="565426"/>
    <lineage>
        <taxon>Eukaryota</taxon>
        <taxon>Fungi</taxon>
        <taxon>Dikarya</taxon>
        <taxon>Ascomycota</taxon>
        <taxon>Pezizomycotina</taxon>
        <taxon>Dothideomycetes</taxon>
        <taxon>Pleosporomycetidae</taxon>
        <taxon>Pleosporales</taxon>
        <taxon>Massarineae</taxon>
        <taxon>Didymosphaeriaceae</taxon>
        <taxon>Paraphaeosphaeria</taxon>
    </lineage>
</organism>
<feature type="transmembrane region" description="Helical" evidence="1">
    <location>
        <begin position="136"/>
        <end position="159"/>
    </location>
</feature>
<dbReference type="EMBL" id="WJXW01000003">
    <property type="protein sequence ID" value="KAF9738570.1"/>
    <property type="molecule type" value="Genomic_DNA"/>
</dbReference>
<evidence type="ECO:0000256" key="1">
    <source>
        <dbReference type="SAM" id="Phobius"/>
    </source>
</evidence>
<dbReference type="GO" id="GO:0005794">
    <property type="term" value="C:Golgi apparatus"/>
    <property type="evidence" value="ECO:0007669"/>
    <property type="project" value="TreeGrafter"/>
</dbReference>
<dbReference type="OrthoDB" id="10252009at2759"/>
<keyword evidence="1" id="KW-0812">Transmembrane</keyword>
<dbReference type="InterPro" id="IPR040410">
    <property type="entry name" value="UPF0658_Golgi"/>
</dbReference>
<dbReference type="AlphaFoldDB" id="A0A9P6GP65"/>
<evidence type="ECO:0000313" key="3">
    <source>
        <dbReference type="Proteomes" id="UP000756921"/>
    </source>
</evidence>
<sequence length="353" mass="39868">MPSWVPRSKLEWAYFGSTATQAVAISTAQVTIMVVYLQWVNSVVYQVPLAYVTPLTLGTTALGALYQLALTLDAYRIKNNIQLFVQCVCNICLSIATVMQYSQIKEANHMILISHDAYGTPFAKHEWGFWDHVSPALIACILVSCACSVAMSLFAYGLYQEFSWALYEQVSPDRKMRLRYFAYQIYLVILKFTPFFIIGFILLYDLIDVHYVQPEFSLTMAIIPAALVHVGLAIYCVRIETFIGMSFVLAGHAAEIVYLVSRIVILNGRSQLAKTLLKEEMLFMAGVALGFSAIAFTTGLICFTNFKKGLKPLVLGQIQRKRPNNDFENEYQFQRLNHNVVVAPEQARRFALD</sequence>
<feature type="transmembrane region" description="Helical" evidence="1">
    <location>
        <begin position="281"/>
        <end position="303"/>
    </location>
</feature>
<feature type="transmembrane region" description="Helical" evidence="1">
    <location>
        <begin position="81"/>
        <end position="102"/>
    </location>
</feature>
<reference evidence="2" key="1">
    <citation type="journal article" date="2020" name="Mol. Plant Microbe Interact.">
        <title>Genome Sequence of the Biocontrol Agent Coniothyrium minitans strain Conio (IMI 134523).</title>
        <authorList>
            <person name="Patel D."/>
            <person name="Shittu T.A."/>
            <person name="Baroncelli R."/>
            <person name="Muthumeenakshi S."/>
            <person name="Osborne T.H."/>
            <person name="Janganan T.K."/>
            <person name="Sreenivasaprasad S."/>
        </authorList>
    </citation>
    <scope>NUCLEOTIDE SEQUENCE</scope>
    <source>
        <strain evidence="2">Conio</strain>
    </source>
</reference>
<keyword evidence="1" id="KW-1133">Transmembrane helix</keyword>
<feature type="transmembrane region" description="Helical" evidence="1">
    <location>
        <begin position="49"/>
        <end position="69"/>
    </location>
</feature>
<feature type="transmembrane region" description="Helical" evidence="1">
    <location>
        <begin position="242"/>
        <end position="261"/>
    </location>
</feature>
<proteinExistence type="predicted"/>
<gene>
    <name evidence="2" type="ORF">PMIN01_03853</name>
</gene>
<dbReference type="Proteomes" id="UP000756921">
    <property type="component" value="Unassembled WGS sequence"/>
</dbReference>
<dbReference type="PANTHER" id="PTHR34391">
    <property type="entry name" value="UPF0658 GOLGI APPARATUS MEMBRANE PROTEIN C1952.10C-RELATED"/>
    <property type="match status" value="1"/>
</dbReference>
<keyword evidence="3" id="KW-1185">Reference proteome</keyword>
<accession>A0A9P6GP65</accession>